<gene>
    <name evidence="1" type="ORF">Mal33_12120</name>
</gene>
<dbReference type="Gene3D" id="1.25.40.10">
    <property type="entry name" value="Tetratricopeptide repeat domain"/>
    <property type="match status" value="1"/>
</dbReference>
<protein>
    <submittedName>
        <fullName evidence="1">Tetratricopeptide repeat protein</fullName>
    </submittedName>
</protein>
<dbReference type="AlphaFoldDB" id="A0A518IQ94"/>
<keyword evidence="2" id="KW-1185">Reference proteome</keyword>
<evidence type="ECO:0000313" key="2">
    <source>
        <dbReference type="Proteomes" id="UP000316770"/>
    </source>
</evidence>
<dbReference type="SUPFAM" id="SSF48452">
    <property type="entry name" value="TPR-like"/>
    <property type="match status" value="1"/>
</dbReference>
<dbReference type="EMBL" id="CP036318">
    <property type="protein sequence ID" value="QDV55242.1"/>
    <property type="molecule type" value="Genomic_DNA"/>
</dbReference>
<proteinExistence type="predicted"/>
<evidence type="ECO:0000313" key="1">
    <source>
        <dbReference type="EMBL" id="QDV55242.1"/>
    </source>
</evidence>
<dbReference type="RefSeq" id="WP_145283027.1">
    <property type="nucleotide sequence ID" value="NZ_CP036318.1"/>
</dbReference>
<dbReference type="InterPro" id="IPR011990">
    <property type="entry name" value="TPR-like_helical_dom_sf"/>
</dbReference>
<dbReference type="PROSITE" id="PS51257">
    <property type="entry name" value="PROKAR_LIPOPROTEIN"/>
    <property type="match status" value="1"/>
</dbReference>
<sequence>MSEQKLRFPILCIGLITMLSGCRVGTGVHVWQPPLAANAAGKRIAVAPPVGPRALAGELSQSIAREQPKLPQRAELVSQYELSQSDAIQLVSFDGRAPSDLALLPVAKQAGLDLLLVGEVLNDPFGDSRQPLAHDDPDFQFKLGQFLQSRDDDQILAFSWRVIDVENGQTVWANPMSVSKAFVDRTYPDLAGQQTSLSQQLQAAAGRETWKLFAPFVDQYQTELAVPWISLGAKQTREGNRYALEGEWQQAEACWRQVLAEHPRQLAALHNLAVAAVARQDYAEARRLATEALSKRDSRLFQETLVWVEARQREYHQAFGLPDPVGGWTYQASRPAAVSLGSDSRGKSQLSATD</sequence>
<accession>A0A518IQ94</accession>
<reference evidence="1 2" key="1">
    <citation type="submission" date="2019-02" db="EMBL/GenBank/DDBJ databases">
        <title>Deep-cultivation of Planctomycetes and their phenomic and genomic characterization uncovers novel biology.</title>
        <authorList>
            <person name="Wiegand S."/>
            <person name="Jogler M."/>
            <person name="Boedeker C."/>
            <person name="Pinto D."/>
            <person name="Vollmers J."/>
            <person name="Rivas-Marin E."/>
            <person name="Kohn T."/>
            <person name="Peeters S.H."/>
            <person name="Heuer A."/>
            <person name="Rast P."/>
            <person name="Oberbeckmann S."/>
            <person name="Bunk B."/>
            <person name="Jeske O."/>
            <person name="Meyerdierks A."/>
            <person name="Storesund J.E."/>
            <person name="Kallscheuer N."/>
            <person name="Luecker S."/>
            <person name="Lage O.M."/>
            <person name="Pohl T."/>
            <person name="Merkel B.J."/>
            <person name="Hornburger P."/>
            <person name="Mueller R.-W."/>
            <person name="Bruemmer F."/>
            <person name="Labrenz M."/>
            <person name="Spormann A.M."/>
            <person name="Op den Camp H."/>
            <person name="Overmann J."/>
            <person name="Amann R."/>
            <person name="Jetten M.S.M."/>
            <person name="Mascher T."/>
            <person name="Medema M.H."/>
            <person name="Devos D.P."/>
            <person name="Kaster A.-K."/>
            <person name="Ovreas L."/>
            <person name="Rohde M."/>
            <person name="Galperin M.Y."/>
            <person name="Jogler C."/>
        </authorList>
    </citation>
    <scope>NUCLEOTIDE SEQUENCE [LARGE SCALE GENOMIC DNA]</scope>
    <source>
        <strain evidence="1 2">Mal33</strain>
    </source>
</reference>
<dbReference type="Proteomes" id="UP000316770">
    <property type="component" value="Chromosome"/>
</dbReference>
<organism evidence="1 2">
    <name type="scientific">Rosistilla oblonga</name>
    <dbReference type="NCBI Taxonomy" id="2527990"/>
    <lineage>
        <taxon>Bacteria</taxon>
        <taxon>Pseudomonadati</taxon>
        <taxon>Planctomycetota</taxon>
        <taxon>Planctomycetia</taxon>
        <taxon>Pirellulales</taxon>
        <taxon>Pirellulaceae</taxon>
        <taxon>Rosistilla</taxon>
    </lineage>
</organism>
<name>A0A518IQ94_9BACT</name>